<dbReference type="AlphaFoldDB" id="A0AAW1XUX9"/>
<keyword evidence="2" id="KW-1185">Reference proteome</keyword>
<name>A0AAW1XUX9_RUBAR</name>
<proteinExistence type="predicted"/>
<protein>
    <submittedName>
        <fullName evidence="1">Uncharacterized protein</fullName>
    </submittedName>
</protein>
<evidence type="ECO:0000313" key="2">
    <source>
        <dbReference type="Proteomes" id="UP001457282"/>
    </source>
</evidence>
<accession>A0AAW1XUX9</accession>
<evidence type="ECO:0000313" key="1">
    <source>
        <dbReference type="EMBL" id="KAK9940520.1"/>
    </source>
</evidence>
<reference evidence="1 2" key="1">
    <citation type="journal article" date="2023" name="G3 (Bethesda)">
        <title>A chromosome-length genome assembly and annotation of blackberry (Rubus argutus, cv. 'Hillquist').</title>
        <authorList>
            <person name="Bruna T."/>
            <person name="Aryal R."/>
            <person name="Dudchenko O."/>
            <person name="Sargent D.J."/>
            <person name="Mead D."/>
            <person name="Buti M."/>
            <person name="Cavallini A."/>
            <person name="Hytonen T."/>
            <person name="Andres J."/>
            <person name="Pham M."/>
            <person name="Weisz D."/>
            <person name="Mascagni F."/>
            <person name="Usai G."/>
            <person name="Natali L."/>
            <person name="Bassil N."/>
            <person name="Fernandez G.E."/>
            <person name="Lomsadze A."/>
            <person name="Armour M."/>
            <person name="Olukolu B."/>
            <person name="Poorten T."/>
            <person name="Britton C."/>
            <person name="Davik J."/>
            <person name="Ashrafi H."/>
            <person name="Aiden E.L."/>
            <person name="Borodovsky M."/>
            <person name="Worthington M."/>
        </authorList>
    </citation>
    <scope>NUCLEOTIDE SEQUENCE [LARGE SCALE GENOMIC DNA]</scope>
    <source>
        <strain evidence="1">PI 553951</strain>
    </source>
</reference>
<sequence>MKLNNFAEGVKEVQNYLDLGKKAWEAERIALAERRSKRKKEWETEKIALTAQIGKELLYGVTIKILAKERECSISKCNQGARLGLERAEQLRSRAKGSLKGLVQVPG</sequence>
<gene>
    <name evidence="1" type="ORF">M0R45_017177</name>
</gene>
<dbReference type="Proteomes" id="UP001457282">
    <property type="component" value="Unassembled WGS sequence"/>
</dbReference>
<dbReference type="EMBL" id="JBEDUW010000003">
    <property type="protein sequence ID" value="KAK9940520.1"/>
    <property type="molecule type" value="Genomic_DNA"/>
</dbReference>
<organism evidence="1 2">
    <name type="scientific">Rubus argutus</name>
    <name type="common">Southern blackberry</name>
    <dbReference type="NCBI Taxonomy" id="59490"/>
    <lineage>
        <taxon>Eukaryota</taxon>
        <taxon>Viridiplantae</taxon>
        <taxon>Streptophyta</taxon>
        <taxon>Embryophyta</taxon>
        <taxon>Tracheophyta</taxon>
        <taxon>Spermatophyta</taxon>
        <taxon>Magnoliopsida</taxon>
        <taxon>eudicotyledons</taxon>
        <taxon>Gunneridae</taxon>
        <taxon>Pentapetalae</taxon>
        <taxon>rosids</taxon>
        <taxon>fabids</taxon>
        <taxon>Rosales</taxon>
        <taxon>Rosaceae</taxon>
        <taxon>Rosoideae</taxon>
        <taxon>Rosoideae incertae sedis</taxon>
        <taxon>Rubus</taxon>
    </lineage>
</organism>
<comment type="caution">
    <text evidence="1">The sequence shown here is derived from an EMBL/GenBank/DDBJ whole genome shotgun (WGS) entry which is preliminary data.</text>
</comment>